<name>M0QLM3_9ACTN</name>
<dbReference type="eggNOG" id="COG3570">
    <property type="taxonomic scope" value="Bacteria"/>
</dbReference>
<evidence type="ECO:0000313" key="2">
    <source>
        <dbReference type="Proteomes" id="UP000011666"/>
    </source>
</evidence>
<dbReference type="SUPFAM" id="SSF56112">
    <property type="entry name" value="Protein kinase-like (PK-like)"/>
    <property type="match status" value="1"/>
</dbReference>
<dbReference type="Proteomes" id="UP000011666">
    <property type="component" value="Unassembled WGS sequence"/>
</dbReference>
<dbReference type="InterPro" id="IPR011009">
    <property type="entry name" value="Kinase-like_dom_sf"/>
</dbReference>
<dbReference type="GO" id="GO:0016773">
    <property type="term" value="F:phosphotransferase activity, alcohol group as acceptor"/>
    <property type="evidence" value="ECO:0007669"/>
    <property type="project" value="InterPro"/>
</dbReference>
<sequence>MRPTVTVTDRLEHVVGRMFPAWLGRLTEIVGEHADLWELEVGDPFEPGGEAAWVGAARTADGRDAVLKIAPRLPENRDEAIGLELLATIGAAAVLHSRATGAPVTEHDGPDAGTIALLIERVHPGTPLAQRLPEIEQDVVVAELLAGIWTTPVGDADLRHLSELTALWTVDFEREAAAVAEHLDPALASRGVEMFRTLADTADDKVLLVTDLHAENILDGSDRWRLIDPKPYVGDRCYDVLQHLLNCRRFDHDPIALVDRMAALTGVDRDRLRAWAFARCVIESVWDTDRVHAARVLSGVV</sequence>
<dbReference type="GO" id="GO:0019748">
    <property type="term" value="P:secondary metabolic process"/>
    <property type="evidence" value="ECO:0007669"/>
    <property type="project" value="InterPro"/>
</dbReference>
<organism evidence="1 2">
    <name type="scientific">Gordonia soli NBRC 108243</name>
    <dbReference type="NCBI Taxonomy" id="1223545"/>
    <lineage>
        <taxon>Bacteria</taxon>
        <taxon>Bacillati</taxon>
        <taxon>Actinomycetota</taxon>
        <taxon>Actinomycetes</taxon>
        <taxon>Mycobacteriales</taxon>
        <taxon>Gordoniaceae</taxon>
        <taxon>Gordonia</taxon>
    </lineage>
</organism>
<dbReference type="AlphaFoldDB" id="M0QLM3"/>
<protein>
    <recommendedName>
        <fullName evidence="3">Streptomycin 6-kinase</fullName>
    </recommendedName>
</protein>
<proteinExistence type="predicted"/>
<dbReference type="Pfam" id="PF04655">
    <property type="entry name" value="APH_6_hur"/>
    <property type="match status" value="1"/>
</dbReference>
<reference evidence="1 2" key="1">
    <citation type="submission" date="2013-01" db="EMBL/GenBank/DDBJ databases">
        <title>Whole genome shotgun sequence of Gordonia soli NBRC 108243.</title>
        <authorList>
            <person name="Isaki-Nakamura S."/>
            <person name="Hosoyama A."/>
            <person name="Tsuchikane K."/>
            <person name="Ando Y."/>
            <person name="Baba S."/>
            <person name="Ohji S."/>
            <person name="Hamada M."/>
            <person name="Tamura T."/>
            <person name="Yamazoe A."/>
            <person name="Yamazaki S."/>
            <person name="Fujita N."/>
        </authorList>
    </citation>
    <scope>NUCLEOTIDE SEQUENCE [LARGE SCALE GENOMIC DNA]</scope>
    <source>
        <strain evidence="1 2">NBRC 108243</strain>
    </source>
</reference>
<keyword evidence="2" id="KW-1185">Reference proteome</keyword>
<dbReference type="InterPro" id="IPR006748">
    <property type="entry name" value="NH2Glyco/OHUrea_AB-resist_kin"/>
</dbReference>
<evidence type="ECO:0008006" key="3">
    <source>
        <dbReference type="Google" id="ProtNLM"/>
    </source>
</evidence>
<gene>
    <name evidence="1" type="ORF">GS4_23_01110</name>
</gene>
<dbReference type="STRING" id="1223545.GS4_23_01110"/>
<comment type="caution">
    <text evidence="1">The sequence shown here is derived from an EMBL/GenBank/DDBJ whole genome shotgun (WGS) entry which is preliminary data.</text>
</comment>
<dbReference type="EMBL" id="BANX01000023">
    <property type="protein sequence ID" value="GAC69314.1"/>
    <property type="molecule type" value="Genomic_DNA"/>
</dbReference>
<evidence type="ECO:0000313" key="1">
    <source>
        <dbReference type="EMBL" id="GAC69314.1"/>
    </source>
</evidence>
<accession>M0QLM3</accession>